<protein>
    <submittedName>
        <fullName evidence="4">SDR family oxidoreductase</fullName>
    </submittedName>
</protein>
<proteinExistence type="predicted"/>
<evidence type="ECO:0000313" key="4">
    <source>
        <dbReference type="EMBL" id="WZO34300.1"/>
    </source>
</evidence>
<accession>A0AAU6SBT1</accession>
<dbReference type="InterPro" id="IPR045017">
    <property type="entry name" value="DECR2-like"/>
</dbReference>
<dbReference type="GO" id="GO:0008670">
    <property type="term" value="F:2,4-dienoyl-CoA reductase (NADPH) activity"/>
    <property type="evidence" value="ECO:0007669"/>
    <property type="project" value="InterPro"/>
</dbReference>
<dbReference type="SUPFAM" id="SSF51735">
    <property type="entry name" value="NAD(P)-binding Rossmann-fold domains"/>
    <property type="match status" value="1"/>
</dbReference>
<dbReference type="PANTHER" id="PTHR43296">
    <property type="entry name" value="PEROXISOMAL 2,4-DIENOYL-COA REDUCTASE"/>
    <property type="match status" value="1"/>
</dbReference>
<evidence type="ECO:0000256" key="3">
    <source>
        <dbReference type="SAM" id="MobiDB-lite"/>
    </source>
</evidence>
<dbReference type="EMBL" id="CP151632">
    <property type="protein sequence ID" value="WZO34300.1"/>
    <property type="molecule type" value="Genomic_DNA"/>
</dbReference>
<dbReference type="AlphaFoldDB" id="A0AAU6SBT1"/>
<evidence type="ECO:0000256" key="2">
    <source>
        <dbReference type="ARBA" id="ARBA00023002"/>
    </source>
</evidence>
<organism evidence="4">
    <name type="scientific">Microbacterium sp. LWS13-1.2</name>
    <dbReference type="NCBI Taxonomy" id="3135264"/>
    <lineage>
        <taxon>Bacteria</taxon>
        <taxon>Bacillati</taxon>
        <taxon>Actinomycetota</taxon>
        <taxon>Actinomycetes</taxon>
        <taxon>Micrococcales</taxon>
        <taxon>Microbacteriaceae</taxon>
        <taxon>Microbacterium</taxon>
    </lineage>
</organism>
<evidence type="ECO:0000256" key="1">
    <source>
        <dbReference type="ARBA" id="ARBA00022857"/>
    </source>
</evidence>
<dbReference type="RefSeq" id="WP_349428858.1">
    <property type="nucleotide sequence ID" value="NZ_CP151632.1"/>
</dbReference>
<keyword evidence="2" id="KW-0560">Oxidoreductase</keyword>
<dbReference type="InterPro" id="IPR002347">
    <property type="entry name" value="SDR_fam"/>
</dbReference>
<gene>
    <name evidence="4" type="ORF">MRBLWS13_001955</name>
</gene>
<keyword evidence="1" id="KW-0521">NADP</keyword>
<dbReference type="PANTHER" id="PTHR43296:SF2">
    <property type="entry name" value="PEROXISOMAL 2,4-DIENOYL-COA REDUCTASE [(3E)-ENOYL-COA-PRODUCING]"/>
    <property type="match status" value="1"/>
</dbReference>
<dbReference type="Gene3D" id="3.40.50.720">
    <property type="entry name" value="NAD(P)-binding Rossmann-like Domain"/>
    <property type="match status" value="1"/>
</dbReference>
<feature type="region of interest" description="Disordered" evidence="3">
    <location>
        <begin position="259"/>
        <end position="296"/>
    </location>
</feature>
<dbReference type="Pfam" id="PF13561">
    <property type="entry name" value="adh_short_C2"/>
    <property type="match status" value="1"/>
</dbReference>
<dbReference type="InterPro" id="IPR036291">
    <property type="entry name" value="NAD(P)-bd_dom_sf"/>
</dbReference>
<reference evidence="4" key="1">
    <citation type="submission" date="2024-04" db="EMBL/GenBank/DDBJ databases">
        <authorList>
            <person name="Roder T."/>
            <person name="Oberhansli S."/>
            <person name="Kreuzer M."/>
        </authorList>
    </citation>
    <scope>NUCLEOTIDE SEQUENCE</scope>
    <source>
        <strain evidence="4">LWS13-1.2</strain>
    </source>
</reference>
<dbReference type="GO" id="GO:0009062">
    <property type="term" value="P:fatty acid catabolic process"/>
    <property type="evidence" value="ECO:0007669"/>
    <property type="project" value="InterPro"/>
</dbReference>
<dbReference type="PRINTS" id="PR00081">
    <property type="entry name" value="GDHRDH"/>
</dbReference>
<sequence>MDAEELMFRPGILRGERILVSGGGTGLGREMAEAFLVLGAQVYICGRRGDVLAAAAAELTARHGGSVTPLARDIRDADAVEAMFDAIWADGPLTALVNNAAGNFLSRTEDLSPRGFDAIANIVFRGGFLMTAACGRRWISGGDRGAVLSVLASWIGGGVPYTIPSAMSKAGIEMMTRSLALEWAPKGIRLNALAPGAFPTAGTQAHLRVGAEPLEPGGPNDANAMRRNGRMSELANLAVFLVAPGSEYVNGQTVIIDGGDHLRYNSRGDERRDWTDEDWQQTRDAVRRHDRTERPV</sequence>
<name>A0AAU6SBT1_9MICO</name>